<feature type="compositionally biased region" description="Basic and acidic residues" evidence="1">
    <location>
        <begin position="307"/>
        <end position="317"/>
    </location>
</feature>
<feature type="transmembrane region" description="Helical" evidence="2">
    <location>
        <begin position="60"/>
        <end position="79"/>
    </location>
</feature>
<keyword evidence="2" id="KW-0812">Transmembrane</keyword>
<evidence type="ECO:0000313" key="4">
    <source>
        <dbReference type="EMBL" id="WWD08559.1"/>
    </source>
</evidence>
<dbReference type="RefSeq" id="XP_066086526.1">
    <property type="nucleotide sequence ID" value="XM_066230429.1"/>
</dbReference>
<keyword evidence="5" id="KW-1185">Reference proteome</keyword>
<feature type="region of interest" description="Disordered" evidence="1">
    <location>
        <begin position="288"/>
        <end position="317"/>
    </location>
</feature>
<feature type="transmembrane region" description="Helical" evidence="2">
    <location>
        <begin position="130"/>
        <end position="149"/>
    </location>
</feature>
<dbReference type="AlphaFoldDB" id="A0AAX4KRG6"/>
<proteinExistence type="predicted"/>
<feature type="transmembrane region" description="Helical" evidence="2">
    <location>
        <begin position="20"/>
        <end position="40"/>
    </location>
</feature>
<keyword evidence="2" id="KW-0472">Membrane</keyword>
<dbReference type="PANTHER" id="PTHR40465:SF1">
    <property type="entry name" value="DUF6534 DOMAIN-CONTAINING PROTEIN"/>
    <property type="match status" value="1"/>
</dbReference>
<dbReference type="Proteomes" id="UP001358614">
    <property type="component" value="Chromosome 2"/>
</dbReference>
<feature type="compositionally biased region" description="Polar residues" evidence="1">
    <location>
        <begin position="290"/>
        <end position="301"/>
    </location>
</feature>
<evidence type="ECO:0000256" key="1">
    <source>
        <dbReference type="SAM" id="MobiDB-lite"/>
    </source>
</evidence>
<evidence type="ECO:0000256" key="2">
    <source>
        <dbReference type="SAM" id="Phobius"/>
    </source>
</evidence>
<sequence length="317" mass="35588">MNSTLEDIARDSYLKNGFGISFGPYIVGFGLDLFLLGLIIYQTCSYSNTSKGDRLWSKLVVYWCLILSMAATGYLFSWMFRLFVYNYGTYTNFYLIDSFSWFVLFDILTTTVVQSVYLERAWRLNNKSYLLGLPILLIMAASVASGLLMKITSSRLNTVEGESRYWIAIYVWLSTVMAADLALAVSIVHGLRKAKTGWQHTDKIITRVMRMSAEIQLPATLVSAVFVVVISVQSICSIEVICQLIQPKIHVFGLLAMLNSRSSLRNQMSSLQGLSYQDKNSFRLRRTDDTASSGAYANSETALVKSAAEDTERGERG</sequence>
<gene>
    <name evidence="4" type="ORF">V865_006671</name>
</gene>
<feature type="transmembrane region" description="Helical" evidence="2">
    <location>
        <begin position="99"/>
        <end position="118"/>
    </location>
</feature>
<dbReference type="InterPro" id="IPR045339">
    <property type="entry name" value="DUF6534"/>
</dbReference>
<name>A0AAX4KRG6_9TREE</name>
<feature type="transmembrane region" description="Helical" evidence="2">
    <location>
        <begin position="212"/>
        <end position="232"/>
    </location>
</feature>
<dbReference type="EMBL" id="CP144090">
    <property type="protein sequence ID" value="WWD08559.1"/>
    <property type="molecule type" value="Genomic_DNA"/>
</dbReference>
<accession>A0AAX4KRG6</accession>
<reference evidence="4 5" key="1">
    <citation type="submission" date="2024-01" db="EMBL/GenBank/DDBJ databases">
        <title>Comparative genomics of Cryptococcus and Kwoniella reveals pathogenesis evolution and contrasting modes of karyotype evolution via chromosome fusion or intercentromeric recombination.</title>
        <authorList>
            <person name="Coelho M.A."/>
            <person name="David-Palma M."/>
            <person name="Shea T."/>
            <person name="Bowers K."/>
            <person name="McGinley-Smith S."/>
            <person name="Mohammad A.W."/>
            <person name="Gnirke A."/>
            <person name="Yurkov A.M."/>
            <person name="Nowrousian M."/>
            <person name="Sun S."/>
            <person name="Cuomo C.A."/>
            <person name="Heitman J."/>
        </authorList>
    </citation>
    <scope>NUCLEOTIDE SEQUENCE [LARGE SCALE GENOMIC DNA]</scope>
    <source>
        <strain evidence="4 5">PYCC6329</strain>
    </source>
</reference>
<evidence type="ECO:0000259" key="3">
    <source>
        <dbReference type="Pfam" id="PF20152"/>
    </source>
</evidence>
<keyword evidence="2" id="KW-1133">Transmembrane helix</keyword>
<dbReference type="KEGG" id="ker:91105472"/>
<feature type="transmembrane region" description="Helical" evidence="2">
    <location>
        <begin position="169"/>
        <end position="191"/>
    </location>
</feature>
<evidence type="ECO:0000313" key="5">
    <source>
        <dbReference type="Proteomes" id="UP001358614"/>
    </source>
</evidence>
<dbReference type="GeneID" id="91105472"/>
<feature type="domain" description="DUF6534" evidence="3">
    <location>
        <begin position="177"/>
        <end position="263"/>
    </location>
</feature>
<organism evidence="4 5">
    <name type="scientific">Kwoniella europaea PYCC6329</name>
    <dbReference type="NCBI Taxonomy" id="1423913"/>
    <lineage>
        <taxon>Eukaryota</taxon>
        <taxon>Fungi</taxon>
        <taxon>Dikarya</taxon>
        <taxon>Basidiomycota</taxon>
        <taxon>Agaricomycotina</taxon>
        <taxon>Tremellomycetes</taxon>
        <taxon>Tremellales</taxon>
        <taxon>Cryptococcaceae</taxon>
        <taxon>Kwoniella</taxon>
    </lineage>
</organism>
<dbReference type="PANTHER" id="PTHR40465">
    <property type="entry name" value="CHROMOSOME 1, WHOLE GENOME SHOTGUN SEQUENCE"/>
    <property type="match status" value="1"/>
</dbReference>
<dbReference type="Pfam" id="PF20152">
    <property type="entry name" value="DUF6534"/>
    <property type="match status" value="1"/>
</dbReference>
<protein>
    <recommendedName>
        <fullName evidence="3">DUF6534 domain-containing protein</fullName>
    </recommendedName>
</protein>